<feature type="domain" description="Integrase zinc-binding" evidence="2">
    <location>
        <begin position="125"/>
        <end position="170"/>
    </location>
</feature>
<dbReference type="AlphaFoldDB" id="A0A9P6T500"/>
<name>A0A9P6T500_9BASI</name>
<evidence type="ECO:0000259" key="2">
    <source>
        <dbReference type="Pfam" id="PF17921"/>
    </source>
</evidence>
<gene>
    <name evidence="3" type="ORF">CROQUDRAFT_55280</name>
</gene>
<dbReference type="SUPFAM" id="SSF54160">
    <property type="entry name" value="Chromo domain-like"/>
    <property type="match status" value="1"/>
</dbReference>
<protein>
    <recommendedName>
        <fullName evidence="2">Integrase zinc-binding domain-containing protein</fullName>
    </recommendedName>
</protein>
<proteinExistence type="predicted"/>
<dbReference type="EMBL" id="MU167853">
    <property type="protein sequence ID" value="KAG0139071.1"/>
    <property type="molecule type" value="Genomic_DNA"/>
</dbReference>
<comment type="caution">
    <text evidence="3">The sequence shown here is derived from an EMBL/GenBank/DDBJ whole genome shotgun (WGS) entry which is preliminary data.</text>
</comment>
<reference evidence="3" key="1">
    <citation type="submission" date="2013-11" db="EMBL/GenBank/DDBJ databases">
        <title>Genome sequence of the fusiform rust pathogen reveals effectors for host alternation and coevolution with pine.</title>
        <authorList>
            <consortium name="DOE Joint Genome Institute"/>
            <person name="Smith K."/>
            <person name="Pendleton A."/>
            <person name="Kubisiak T."/>
            <person name="Anderson C."/>
            <person name="Salamov A."/>
            <person name="Aerts A."/>
            <person name="Riley R."/>
            <person name="Clum A."/>
            <person name="Lindquist E."/>
            <person name="Ence D."/>
            <person name="Campbell M."/>
            <person name="Kronenberg Z."/>
            <person name="Feau N."/>
            <person name="Dhillon B."/>
            <person name="Hamelin R."/>
            <person name="Burleigh J."/>
            <person name="Smith J."/>
            <person name="Yandell M."/>
            <person name="Nelson C."/>
            <person name="Grigoriev I."/>
            <person name="Davis J."/>
        </authorList>
    </citation>
    <scope>NUCLEOTIDE SEQUENCE</scope>
    <source>
        <strain evidence="3">G11</strain>
    </source>
</reference>
<organism evidence="3 4">
    <name type="scientific">Cronartium quercuum f. sp. fusiforme G11</name>
    <dbReference type="NCBI Taxonomy" id="708437"/>
    <lineage>
        <taxon>Eukaryota</taxon>
        <taxon>Fungi</taxon>
        <taxon>Dikarya</taxon>
        <taxon>Basidiomycota</taxon>
        <taxon>Pucciniomycotina</taxon>
        <taxon>Pucciniomycetes</taxon>
        <taxon>Pucciniales</taxon>
        <taxon>Coleosporiaceae</taxon>
        <taxon>Cronartium</taxon>
    </lineage>
</organism>
<dbReference type="Gene3D" id="2.40.50.40">
    <property type="match status" value="1"/>
</dbReference>
<evidence type="ECO:0000256" key="1">
    <source>
        <dbReference type="SAM" id="MobiDB-lite"/>
    </source>
</evidence>
<dbReference type="Gene3D" id="1.10.340.70">
    <property type="match status" value="1"/>
</dbReference>
<evidence type="ECO:0000313" key="3">
    <source>
        <dbReference type="EMBL" id="KAG0139071.1"/>
    </source>
</evidence>
<dbReference type="OrthoDB" id="3245961at2759"/>
<sequence length="326" mass="37925">MTISHRPGKLHNNADGLSRMALPNNAENPAWDPEKKNKEIPIMGISLSELHDEFFKEIEESYLTDTNTSKLVRILSQEKTDLSLSTTLESPWRELYQEGRFSLLSGLLYYREKHTSVMVLVSDVHKQQILQVCHDEITAGHFSEDRTLERVSTMAWWHKWKLDTHEYVKTSYNSSIHSTTSKAPFILERGYCPRLPKDRLKTRDIEIHPTALSFASMLNKARDHAAQCVKDSIEYNKSRWDKTHKEPNFKELPHKPVPIIETPTEKKFLKILKEKRVRENNQDITLYLVRYKNQGSDGDEWLPAEKVPNSKITLRAYRASKRGNTP</sequence>
<dbReference type="InterPro" id="IPR041588">
    <property type="entry name" value="Integrase_H2C2"/>
</dbReference>
<keyword evidence="4" id="KW-1185">Reference proteome</keyword>
<dbReference type="Pfam" id="PF17921">
    <property type="entry name" value="Integrase_H2C2"/>
    <property type="match status" value="1"/>
</dbReference>
<feature type="region of interest" description="Disordered" evidence="1">
    <location>
        <begin position="1"/>
        <end position="34"/>
    </location>
</feature>
<evidence type="ECO:0000313" key="4">
    <source>
        <dbReference type="Proteomes" id="UP000886653"/>
    </source>
</evidence>
<dbReference type="InterPro" id="IPR016197">
    <property type="entry name" value="Chromo-like_dom_sf"/>
</dbReference>
<accession>A0A9P6T500</accession>
<dbReference type="Proteomes" id="UP000886653">
    <property type="component" value="Unassembled WGS sequence"/>
</dbReference>